<name>C0F086_9FIRM</name>
<keyword evidence="3" id="KW-0479">Metal-binding</keyword>
<dbReference type="InterPro" id="IPR016205">
    <property type="entry name" value="Glycerol_DH"/>
</dbReference>
<keyword evidence="8" id="KW-0594">Phospholipid biosynthesis</keyword>
<dbReference type="GO" id="GO:0008654">
    <property type="term" value="P:phospholipid biosynthetic process"/>
    <property type="evidence" value="ECO:0007669"/>
    <property type="project" value="UniProtKB-KW"/>
</dbReference>
<dbReference type="eggNOG" id="COG0371">
    <property type="taxonomic scope" value="Bacteria"/>
</dbReference>
<keyword evidence="2" id="KW-0444">Lipid biosynthesis</keyword>
<gene>
    <name evidence="10" type="ORF">EUBHAL_03104</name>
</gene>
<keyword evidence="4" id="KW-0521">NADP</keyword>
<keyword evidence="5" id="KW-0560">Oxidoreductase</keyword>
<dbReference type="SUPFAM" id="SSF56796">
    <property type="entry name" value="Dehydroquinate synthase-like"/>
    <property type="match status" value="1"/>
</dbReference>
<evidence type="ECO:0000256" key="4">
    <source>
        <dbReference type="ARBA" id="ARBA00022857"/>
    </source>
</evidence>
<comment type="caution">
    <text evidence="10">The sequence shown here is derived from an EMBL/GenBank/DDBJ whole genome shotgun (WGS) entry which is preliminary data.</text>
</comment>
<keyword evidence="1" id="KW-0963">Cytoplasm</keyword>
<evidence type="ECO:0000256" key="5">
    <source>
        <dbReference type="ARBA" id="ARBA00023002"/>
    </source>
</evidence>
<evidence type="ECO:0000256" key="6">
    <source>
        <dbReference type="ARBA" id="ARBA00023027"/>
    </source>
</evidence>
<dbReference type="Gene3D" id="1.20.1090.10">
    <property type="entry name" value="Dehydroquinate synthase-like - alpha domain"/>
    <property type="match status" value="1"/>
</dbReference>
<evidence type="ECO:0000256" key="1">
    <source>
        <dbReference type="ARBA" id="ARBA00022490"/>
    </source>
</evidence>
<dbReference type="GO" id="GO:0016614">
    <property type="term" value="F:oxidoreductase activity, acting on CH-OH group of donors"/>
    <property type="evidence" value="ECO:0007669"/>
    <property type="project" value="InterPro"/>
</dbReference>
<organism evidence="10 11">
    <name type="scientific">Anaerobutyricum hallii DSM 3353</name>
    <dbReference type="NCBI Taxonomy" id="411469"/>
    <lineage>
        <taxon>Bacteria</taxon>
        <taxon>Bacillati</taxon>
        <taxon>Bacillota</taxon>
        <taxon>Clostridia</taxon>
        <taxon>Lachnospirales</taxon>
        <taxon>Lachnospiraceae</taxon>
        <taxon>Anaerobutyricum</taxon>
    </lineage>
</organism>
<evidence type="ECO:0000256" key="7">
    <source>
        <dbReference type="ARBA" id="ARBA00023098"/>
    </source>
</evidence>
<proteinExistence type="predicted"/>
<keyword evidence="6" id="KW-0520">NAD</keyword>
<dbReference type="CDD" id="cd08175">
    <property type="entry name" value="G1PDH"/>
    <property type="match status" value="1"/>
</dbReference>
<dbReference type="GO" id="GO:0046872">
    <property type="term" value="F:metal ion binding"/>
    <property type="evidence" value="ECO:0007669"/>
    <property type="project" value="UniProtKB-KW"/>
</dbReference>
<dbReference type="PANTHER" id="PTHR43616">
    <property type="entry name" value="GLYCEROL DEHYDROGENASE"/>
    <property type="match status" value="1"/>
</dbReference>
<dbReference type="Pfam" id="PF13685">
    <property type="entry name" value="Fe-ADH_2"/>
    <property type="match status" value="1"/>
</dbReference>
<evidence type="ECO:0000256" key="8">
    <source>
        <dbReference type="ARBA" id="ARBA00023209"/>
    </source>
</evidence>
<dbReference type="InterPro" id="IPR032837">
    <property type="entry name" value="G1PDH"/>
</dbReference>
<keyword evidence="7" id="KW-0443">Lipid metabolism</keyword>
<evidence type="ECO:0000313" key="10">
    <source>
        <dbReference type="EMBL" id="EEG35064.1"/>
    </source>
</evidence>
<evidence type="ECO:0000256" key="3">
    <source>
        <dbReference type="ARBA" id="ARBA00022723"/>
    </source>
</evidence>
<dbReference type="PANTHER" id="PTHR43616:SF5">
    <property type="entry name" value="GLYCEROL DEHYDROGENASE 1"/>
    <property type="match status" value="1"/>
</dbReference>
<keyword evidence="9" id="KW-1208">Phospholipid metabolism</keyword>
<evidence type="ECO:0000313" key="11">
    <source>
        <dbReference type="Proteomes" id="UP000003174"/>
    </source>
</evidence>
<dbReference type="Gene3D" id="3.40.50.1970">
    <property type="match status" value="1"/>
</dbReference>
<accession>C0F086</accession>
<sequence>MFLIKGVNVMDEILNLSINEMPQTEFDCSCGKHHNFSVHDMSIRKGAIEDLPKMAEPFKDGKILVVFDNHTYKVAGKRAVELLKENGFNVKELLFDTGDDILIPDEKTLGRIVQEQDLDTSLMVAVGSGVINDSVKFVTSRSGLPYIIVATAPSMDGYVADGAPIFSQGYKYSPVAHLTYGLVGDTDILKTAPQDLIQAGYGDVVGKITAIADWDLAVKANNDYRCDTCVTLVNRALDKCFAKAEGLKDRDPESLGALLEALTLTGVAMALVNISRPASGAEHMLSHFWEMDYIARGLNPNHHGIQVGVATPIIARFFEELADILPEGTGALCPPHEEIEALLAKGGAPTSPKDIGISKELFHDSLLKGYTVRPRYSIMQFAKDNGRLEEIADKITEEIYG</sequence>
<evidence type="ECO:0000256" key="2">
    <source>
        <dbReference type="ARBA" id="ARBA00022516"/>
    </source>
</evidence>
<dbReference type="Proteomes" id="UP000003174">
    <property type="component" value="Unassembled WGS sequence"/>
</dbReference>
<reference evidence="10 11" key="1">
    <citation type="submission" date="2009-01" db="EMBL/GenBank/DDBJ databases">
        <authorList>
            <person name="Fulton L."/>
            <person name="Clifton S."/>
            <person name="Fulton B."/>
            <person name="Xu J."/>
            <person name="Minx P."/>
            <person name="Pepin K.H."/>
            <person name="Johnson M."/>
            <person name="Bhonagiri V."/>
            <person name="Nash W.E."/>
            <person name="Mardis E.R."/>
            <person name="Wilson R.K."/>
        </authorList>
    </citation>
    <scope>NUCLEOTIDE SEQUENCE [LARGE SCALE GENOMIC DNA]</scope>
    <source>
        <strain evidence="10 11">DSM 3353</strain>
    </source>
</reference>
<evidence type="ECO:0000256" key="9">
    <source>
        <dbReference type="ARBA" id="ARBA00023264"/>
    </source>
</evidence>
<dbReference type="EMBL" id="ACEP01000156">
    <property type="protein sequence ID" value="EEG35064.1"/>
    <property type="molecule type" value="Genomic_DNA"/>
</dbReference>
<dbReference type="AlphaFoldDB" id="C0F086"/>
<reference evidence="10 11" key="2">
    <citation type="submission" date="2009-02" db="EMBL/GenBank/DDBJ databases">
        <title>Draft genome sequence of Eubacterium hallii (DSM 3353).</title>
        <authorList>
            <person name="Sudarsanam P."/>
            <person name="Ley R."/>
            <person name="Guruge J."/>
            <person name="Turnbaugh P.J."/>
            <person name="Mahowald M."/>
            <person name="Liep D."/>
            <person name="Gordon J."/>
        </authorList>
    </citation>
    <scope>NUCLEOTIDE SEQUENCE [LARGE SCALE GENOMIC DNA]</scope>
    <source>
        <strain evidence="10 11">DSM 3353</strain>
    </source>
</reference>
<protein>
    <submittedName>
        <fullName evidence="10">3-dehydroquinate synthase</fullName>
    </submittedName>
</protein>